<feature type="region of interest" description="Disordered" evidence="1">
    <location>
        <begin position="1"/>
        <end position="22"/>
    </location>
</feature>
<dbReference type="RefSeq" id="WP_199021448.1">
    <property type="nucleotide sequence ID" value="NZ_JAELUP010000107.1"/>
</dbReference>
<dbReference type="GO" id="GO:0043937">
    <property type="term" value="P:regulation of sporulation"/>
    <property type="evidence" value="ECO:0007669"/>
    <property type="project" value="InterPro"/>
</dbReference>
<evidence type="ECO:0000313" key="3">
    <source>
        <dbReference type="Proteomes" id="UP000640274"/>
    </source>
</evidence>
<dbReference type="Pfam" id="PF09388">
    <property type="entry name" value="SpoOE-like"/>
    <property type="match status" value="1"/>
</dbReference>
<dbReference type="InterPro" id="IPR036638">
    <property type="entry name" value="HLH_DNA-bd_sf"/>
</dbReference>
<gene>
    <name evidence="2" type="ORF">JFN88_21830</name>
</gene>
<organism evidence="2 3">
    <name type="scientific">Paenibacillus roseus</name>
    <dbReference type="NCBI Taxonomy" id="2798579"/>
    <lineage>
        <taxon>Bacteria</taxon>
        <taxon>Bacillati</taxon>
        <taxon>Bacillota</taxon>
        <taxon>Bacilli</taxon>
        <taxon>Bacillales</taxon>
        <taxon>Paenibacillaceae</taxon>
        <taxon>Paenibacillus</taxon>
    </lineage>
</organism>
<evidence type="ECO:0000256" key="1">
    <source>
        <dbReference type="SAM" id="MobiDB-lite"/>
    </source>
</evidence>
<protein>
    <submittedName>
        <fullName evidence="2">Aspartyl-phosphate phosphatase Spo0E family protein</fullName>
    </submittedName>
</protein>
<accession>A0A934J319</accession>
<dbReference type="GO" id="GO:0046983">
    <property type="term" value="F:protein dimerization activity"/>
    <property type="evidence" value="ECO:0007669"/>
    <property type="project" value="InterPro"/>
</dbReference>
<dbReference type="InterPro" id="IPR018540">
    <property type="entry name" value="Spo0E-like"/>
</dbReference>
<dbReference type="Proteomes" id="UP000640274">
    <property type="component" value="Unassembled WGS sequence"/>
</dbReference>
<evidence type="ECO:0000313" key="2">
    <source>
        <dbReference type="EMBL" id="MBJ6363857.1"/>
    </source>
</evidence>
<dbReference type="SUPFAM" id="SSF140500">
    <property type="entry name" value="BAS1536-like"/>
    <property type="match status" value="1"/>
</dbReference>
<comment type="caution">
    <text evidence="2">The sequence shown here is derived from an EMBL/GenBank/DDBJ whole genome shotgun (WGS) entry which is preliminary data.</text>
</comment>
<proteinExistence type="predicted"/>
<dbReference type="EMBL" id="JAELUP010000107">
    <property type="protein sequence ID" value="MBJ6363857.1"/>
    <property type="molecule type" value="Genomic_DNA"/>
</dbReference>
<reference evidence="2" key="1">
    <citation type="submission" date="2020-12" db="EMBL/GenBank/DDBJ databases">
        <authorList>
            <person name="Huq M.A."/>
        </authorList>
    </citation>
    <scope>NUCLEOTIDE SEQUENCE</scope>
    <source>
        <strain evidence="2">MAHUQ-46</strain>
    </source>
</reference>
<keyword evidence="3" id="KW-1185">Reference proteome</keyword>
<name>A0A934J319_9BACL</name>
<dbReference type="AlphaFoldDB" id="A0A934J319"/>
<dbReference type="InterPro" id="IPR037208">
    <property type="entry name" value="Spo0E-like_sf"/>
</dbReference>
<dbReference type="Gene3D" id="4.10.280.10">
    <property type="entry name" value="Helix-loop-helix DNA-binding domain"/>
    <property type="match status" value="1"/>
</dbReference>
<sequence length="80" mass="9374">MAYAGEGFSLSKDQDAVRSSNHLSPTIRRLEDEIYQLRKVMEQTYLQDSTLNSEIIIEISRKLDTKINEYMRARRIYATT</sequence>